<evidence type="ECO:0000256" key="1">
    <source>
        <dbReference type="ARBA" id="ARBA00004141"/>
    </source>
</evidence>
<feature type="compositionally biased region" description="Polar residues" evidence="10">
    <location>
        <begin position="341"/>
        <end position="350"/>
    </location>
</feature>
<dbReference type="GO" id="GO:0015250">
    <property type="term" value="F:water channel activity"/>
    <property type="evidence" value="ECO:0007669"/>
    <property type="project" value="TreeGrafter"/>
</dbReference>
<dbReference type="Proteomes" id="UP001280581">
    <property type="component" value="Unassembled WGS sequence"/>
</dbReference>
<keyword evidence="4 9" id="KW-0812">Transmembrane</keyword>
<feature type="transmembrane region" description="Helical" evidence="11">
    <location>
        <begin position="135"/>
        <end position="154"/>
    </location>
</feature>
<protein>
    <recommendedName>
        <fullName evidence="14">Aquaporin</fullName>
    </recommendedName>
</protein>
<evidence type="ECO:0000313" key="13">
    <source>
        <dbReference type="Proteomes" id="UP001280581"/>
    </source>
</evidence>
<evidence type="ECO:0000256" key="6">
    <source>
        <dbReference type="ARBA" id="ARBA00022989"/>
    </source>
</evidence>
<feature type="compositionally biased region" description="Polar residues" evidence="10">
    <location>
        <begin position="301"/>
        <end position="313"/>
    </location>
</feature>
<evidence type="ECO:0000256" key="9">
    <source>
        <dbReference type="RuleBase" id="RU000477"/>
    </source>
</evidence>
<dbReference type="PRINTS" id="PR00783">
    <property type="entry name" value="MINTRINSICP"/>
</dbReference>
<evidence type="ECO:0008006" key="14">
    <source>
        <dbReference type="Google" id="ProtNLM"/>
    </source>
</evidence>
<feature type="transmembrane region" description="Helical" evidence="11">
    <location>
        <begin position="245"/>
        <end position="265"/>
    </location>
</feature>
<evidence type="ECO:0000256" key="2">
    <source>
        <dbReference type="ARBA" id="ARBA00006175"/>
    </source>
</evidence>
<dbReference type="PANTHER" id="PTHR19139:SF199">
    <property type="entry name" value="MIP17260P"/>
    <property type="match status" value="1"/>
</dbReference>
<gene>
    <name evidence="12" type="ORF">GRF29_1g2611950</name>
</gene>
<feature type="transmembrane region" description="Helical" evidence="11">
    <location>
        <begin position="200"/>
        <end position="225"/>
    </location>
</feature>
<feature type="region of interest" description="Disordered" evidence="10">
    <location>
        <begin position="295"/>
        <end position="430"/>
    </location>
</feature>
<evidence type="ECO:0000256" key="10">
    <source>
        <dbReference type="SAM" id="MobiDB-lite"/>
    </source>
</evidence>
<dbReference type="Pfam" id="PF00230">
    <property type="entry name" value="MIP"/>
    <property type="match status" value="1"/>
</dbReference>
<dbReference type="Gene3D" id="1.20.1080.10">
    <property type="entry name" value="Glycerol uptake facilitator protein"/>
    <property type="match status" value="1"/>
</dbReference>
<comment type="catalytic activity">
    <reaction evidence="8">
        <text>H2O(in) = H2O(out)</text>
        <dbReference type="Rhea" id="RHEA:29667"/>
        <dbReference type="ChEBI" id="CHEBI:15377"/>
    </reaction>
</comment>
<sequence length="430" mass="46558">MNVNRPAESFMVLPGMKPVYTEDPNRPGERRLPGFSWLPNRVRYLFISMLGEFVGTALFLTFAFAATQVANTPPNDSVDSPPSASTLLYISLAFGFSLLVNAWIFFRISGGLFNPAVSVALGLVGAIGWVKVFLLILAQVLGAIAAAAVVSGLLPGPLAVRTTLADNVSVTRGVFIEALCTAELIFAIFMLAAEKHRATFLAPIGIGLALFISELAAVFFTGGSLNPARSIGPDIILGKFDGYHWIYWVGPLLGAVIAVLFYRLIKFLEYETANPGVDSDGQDVRFEVRYIQEDDVEGSRQGRSATSDGTTESDFVPHFHPISRPVSQLHKPTLPRYRVNGNKSVNSGAISLSDLPHKPPAAFHHGGDGHYSVDHPNERPRAQHLPGSYSMHSRSHFHPESQYEEASEMSYTSGPSAESAGSDYSSRSSS</sequence>
<reference evidence="12 13" key="1">
    <citation type="submission" date="2021-02" db="EMBL/GenBank/DDBJ databases">
        <title>Genome assembly of Pseudopithomyces chartarum.</title>
        <authorList>
            <person name="Jauregui R."/>
            <person name="Singh J."/>
            <person name="Voisey C."/>
        </authorList>
    </citation>
    <scope>NUCLEOTIDE SEQUENCE [LARGE SCALE GENOMIC DNA]</scope>
    <source>
        <strain evidence="12 13">AGR01</strain>
    </source>
</reference>
<keyword evidence="3 9" id="KW-0813">Transport</keyword>
<dbReference type="PANTHER" id="PTHR19139">
    <property type="entry name" value="AQUAPORIN TRANSPORTER"/>
    <property type="match status" value="1"/>
</dbReference>
<comment type="caution">
    <text evidence="12">The sequence shown here is derived from an EMBL/GenBank/DDBJ whole genome shotgun (WGS) entry which is preliminary data.</text>
</comment>
<evidence type="ECO:0000256" key="3">
    <source>
        <dbReference type="ARBA" id="ARBA00022448"/>
    </source>
</evidence>
<feature type="compositionally biased region" description="Low complexity" evidence="10">
    <location>
        <begin position="416"/>
        <end position="430"/>
    </location>
</feature>
<keyword evidence="7 11" id="KW-0472">Membrane</keyword>
<feature type="transmembrane region" description="Helical" evidence="11">
    <location>
        <begin position="174"/>
        <end position="193"/>
    </location>
</feature>
<feature type="compositionally biased region" description="Basic and acidic residues" evidence="10">
    <location>
        <begin position="365"/>
        <end position="381"/>
    </location>
</feature>
<dbReference type="InterPro" id="IPR023271">
    <property type="entry name" value="Aquaporin-like"/>
</dbReference>
<evidence type="ECO:0000256" key="4">
    <source>
        <dbReference type="ARBA" id="ARBA00022692"/>
    </source>
</evidence>
<evidence type="ECO:0000256" key="7">
    <source>
        <dbReference type="ARBA" id="ARBA00023136"/>
    </source>
</evidence>
<keyword evidence="5" id="KW-0677">Repeat</keyword>
<evidence type="ECO:0000313" key="12">
    <source>
        <dbReference type="EMBL" id="KAK3217308.1"/>
    </source>
</evidence>
<feature type="transmembrane region" description="Helical" evidence="11">
    <location>
        <begin position="44"/>
        <end position="66"/>
    </location>
</feature>
<dbReference type="SUPFAM" id="SSF81338">
    <property type="entry name" value="Aquaporin-like"/>
    <property type="match status" value="1"/>
</dbReference>
<dbReference type="AlphaFoldDB" id="A0AAN6M7L7"/>
<accession>A0AAN6M7L7</accession>
<evidence type="ECO:0000256" key="5">
    <source>
        <dbReference type="ARBA" id="ARBA00022737"/>
    </source>
</evidence>
<dbReference type="InterPro" id="IPR000425">
    <property type="entry name" value="MIP"/>
</dbReference>
<organism evidence="12 13">
    <name type="scientific">Pseudopithomyces chartarum</name>
    <dbReference type="NCBI Taxonomy" id="1892770"/>
    <lineage>
        <taxon>Eukaryota</taxon>
        <taxon>Fungi</taxon>
        <taxon>Dikarya</taxon>
        <taxon>Ascomycota</taxon>
        <taxon>Pezizomycotina</taxon>
        <taxon>Dothideomycetes</taxon>
        <taxon>Pleosporomycetidae</taxon>
        <taxon>Pleosporales</taxon>
        <taxon>Massarineae</taxon>
        <taxon>Didymosphaeriaceae</taxon>
        <taxon>Pseudopithomyces</taxon>
    </lineage>
</organism>
<evidence type="ECO:0000256" key="11">
    <source>
        <dbReference type="SAM" id="Phobius"/>
    </source>
</evidence>
<keyword evidence="6 11" id="KW-1133">Transmembrane helix</keyword>
<name>A0AAN6M7L7_9PLEO</name>
<dbReference type="GO" id="GO:0005886">
    <property type="term" value="C:plasma membrane"/>
    <property type="evidence" value="ECO:0007669"/>
    <property type="project" value="TreeGrafter"/>
</dbReference>
<dbReference type="EMBL" id="WVTA01000001">
    <property type="protein sequence ID" value="KAK3217308.1"/>
    <property type="molecule type" value="Genomic_DNA"/>
</dbReference>
<comment type="subcellular location">
    <subcellularLocation>
        <location evidence="1">Membrane</location>
        <topology evidence="1">Multi-pass membrane protein</topology>
    </subcellularLocation>
</comment>
<comment type="similarity">
    <text evidence="2 9">Belongs to the MIP/aquaporin (TC 1.A.8) family.</text>
</comment>
<dbReference type="InterPro" id="IPR034294">
    <property type="entry name" value="Aquaporin_transptr"/>
</dbReference>
<dbReference type="FunFam" id="1.20.1080.10:FF:000014">
    <property type="entry name" value="Aquaporin 1"/>
    <property type="match status" value="1"/>
</dbReference>
<evidence type="ECO:0000256" key="8">
    <source>
        <dbReference type="ARBA" id="ARBA00034651"/>
    </source>
</evidence>
<feature type="transmembrane region" description="Helical" evidence="11">
    <location>
        <begin position="112"/>
        <end position="130"/>
    </location>
</feature>
<proteinExistence type="inferred from homology"/>
<keyword evidence="13" id="KW-1185">Reference proteome</keyword>